<dbReference type="Proteomes" id="UP001439008">
    <property type="component" value="Unassembled WGS sequence"/>
</dbReference>
<gene>
    <name evidence="5" type="ORF">MHBO_000995</name>
</gene>
<evidence type="ECO:0000256" key="2">
    <source>
        <dbReference type="ARBA" id="ARBA00009389"/>
    </source>
</evidence>
<feature type="region of interest" description="Disordered" evidence="4">
    <location>
        <begin position="83"/>
        <end position="127"/>
    </location>
</feature>
<organism evidence="5 6">
    <name type="scientific">Bonamia ostreae</name>
    <dbReference type="NCBI Taxonomy" id="126728"/>
    <lineage>
        <taxon>Eukaryota</taxon>
        <taxon>Sar</taxon>
        <taxon>Rhizaria</taxon>
        <taxon>Endomyxa</taxon>
        <taxon>Ascetosporea</taxon>
        <taxon>Haplosporida</taxon>
        <taxon>Bonamia</taxon>
    </lineage>
</organism>
<comment type="similarity">
    <text evidence="2">Belongs to the AMY1 family.</text>
</comment>
<dbReference type="PRINTS" id="PR02028">
    <property type="entry name" value="CMYCBINDINGP"/>
</dbReference>
<name>A0ABV2AHH4_9EUKA</name>
<comment type="subcellular location">
    <subcellularLocation>
        <location evidence="1">Nucleus</location>
    </subcellularLocation>
</comment>
<protein>
    <submittedName>
        <fullName evidence="5">Uncharacterized protein</fullName>
    </submittedName>
</protein>
<keyword evidence="6" id="KW-1185">Reference proteome</keyword>
<dbReference type="PANTHER" id="PTHR13168">
    <property type="entry name" value="ASSOCIATE OF C-MYC AMY-1"/>
    <property type="match status" value="1"/>
</dbReference>
<reference evidence="5 6" key="1">
    <citation type="journal article" date="2024" name="BMC Biol.">
        <title>Comparative genomics of Ascetosporea gives new insight into the evolutionary basis for animal parasitism in Rhizaria.</title>
        <authorList>
            <person name="Hiltunen Thoren M."/>
            <person name="Onut-Brannstrom I."/>
            <person name="Alfjorden A."/>
            <person name="Peckova H."/>
            <person name="Swords F."/>
            <person name="Hooper C."/>
            <person name="Holzer A.S."/>
            <person name="Bass D."/>
            <person name="Burki F."/>
        </authorList>
    </citation>
    <scope>NUCLEOTIDE SEQUENCE [LARGE SCALE GENOMIC DNA]</scope>
    <source>
        <strain evidence="5">20-A016</strain>
    </source>
</reference>
<feature type="compositionally biased region" description="Basic and acidic residues" evidence="4">
    <location>
        <begin position="100"/>
        <end position="117"/>
    </location>
</feature>
<evidence type="ECO:0000256" key="3">
    <source>
        <dbReference type="ARBA" id="ARBA00023242"/>
    </source>
</evidence>
<keyword evidence="3" id="KW-0539">Nucleus</keyword>
<evidence type="ECO:0000313" key="6">
    <source>
        <dbReference type="Proteomes" id="UP001439008"/>
    </source>
</evidence>
<evidence type="ECO:0000313" key="5">
    <source>
        <dbReference type="EMBL" id="MES1919131.1"/>
    </source>
</evidence>
<evidence type="ECO:0000256" key="4">
    <source>
        <dbReference type="SAM" id="MobiDB-lite"/>
    </source>
</evidence>
<dbReference type="PANTHER" id="PTHR13168:SF0">
    <property type="entry name" value="C-MYC-BINDING PROTEIN"/>
    <property type="match status" value="1"/>
</dbReference>
<dbReference type="EMBL" id="JBDODL010000206">
    <property type="protein sequence ID" value="MES1919131.1"/>
    <property type="molecule type" value="Genomic_DNA"/>
</dbReference>
<comment type="caution">
    <text evidence="5">The sequence shown here is derived from an EMBL/GenBank/DDBJ whole genome shotgun (WGS) entry which is preliminary data.</text>
</comment>
<evidence type="ECO:0000256" key="1">
    <source>
        <dbReference type="ARBA" id="ARBA00004123"/>
    </source>
</evidence>
<feature type="compositionally biased region" description="Polar residues" evidence="4">
    <location>
        <begin position="118"/>
        <end position="127"/>
    </location>
</feature>
<proteinExistence type="inferred from homology"/>
<sequence length="127" mass="14521">MATTKTQFISYLESNGVIEALSDVLLEIYEKDSKPENPLNFIKSKFSPEKAENKSEKEEIENLKKQLAEKEEKIKALLKQIEDLKDENAQKEGANNGTDLKSEKEEQPIETDKKSEETNNGNQKMED</sequence>
<dbReference type="InterPro" id="IPR026060">
    <property type="entry name" value="AMY1"/>
</dbReference>
<accession>A0ABV2AHH4</accession>